<keyword evidence="1" id="KW-0560">Oxidoreductase</keyword>
<dbReference type="PANTHER" id="PTHR43403">
    <property type="entry name" value="NAD-SPECIFIC GLUTAMATE DEHYDROGENASE"/>
    <property type="match status" value="1"/>
</dbReference>
<dbReference type="Pfam" id="PF21078">
    <property type="entry name" value="GDH_HM3"/>
    <property type="match status" value="1"/>
</dbReference>
<dbReference type="InterPro" id="IPR049056">
    <property type="entry name" value="NAD_Glu_DH_HM3"/>
</dbReference>
<dbReference type="PANTHER" id="PTHR43403:SF1">
    <property type="entry name" value="NAD-SPECIFIC GLUTAMATE DEHYDROGENASE"/>
    <property type="match status" value="1"/>
</dbReference>
<dbReference type="Pfam" id="PF21074">
    <property type="entry name" value="GDH_C"/>
    <property type="match status" value="1"/>
</dbReference>
<evidence type="ECO:0000313" key="6">
    <source>
        <dbReference type="Proteomes" id="UP000640333"/>
    </source>
</evidence>
<dbReference type="InterPro" id="IPR049064">
    <property type="entry name" value="NAD_Glu_DH_ACT3"/>
</dbReference>
<dbReference type="GO" id="GO:0006538">
    <property type="term" value="P:L-glutamate catabolic process"/>
    <property type="evidence" value="ECO:0007669"/>
    <property type="project" value="InterPro"/>
</dbReference>
<evidence type="ECO:0000313" key="5">
    <source>
        <dbReference type="EMBL" id="MBE9398366.1"/>
    </source>
</evidence>
<keyword evidence="6" id="KW-1185">Reference proteome</keyword>
<protein>
    <submittedName>
        <fullName evidence="5">NAD-glutamate dehydrogenase</fullName>
    </submittedName>
</protein>
<name>A0A8J7K7K1_9GAMM</name>
<dbReference type="GO" id="GO:0004352">
    <property type="term" value="F:glutamate dehydrogenase (NAD+) activity"/>
    <property type="evidence" value="ECO:0007669"/>
    <property type="project" value="InterPro"/>
</dbReference>
<feature type="domain" description="NAD-glutamate dehydrogenase ACT3" evidence="4">
    <location>
        <begin position="41"/>
        <end position="98"/>
    </location>
</feature>
<dbReference type="InterPro" id="IPR046346">
    <property type="entry name" value="Aminoacid_DH-like_N_sf"/>
</dbReference>
<dbReference type="Pfam" id="PF21077">
    <property type="entry name" value="GDH_ACT3"/>
    <property type="match status" value="1"/>
</dbReference>
<evidence type="ECO:0000259" key="2">
    <source>
        <dbReference type="Pfam" id="PF05088"/>
    </source>
</evidence>
<dbReference type="InterPro" id="IPR007780">
    <property type="entry name" value="NAD_Glu_DH_bac"/>
</dbReference>
<dbReference type="Pfam" id="PF05088">
    <property type="entry name" value="Bac_GDH_CD"/>
    <property type="match status" value="1"/>
</dbReference>
<evidence type="ECO:0000259" key="3">
    <source>
        <dbReference type="Pfam" id="PF21074"/>
    </source>
</evidence>
<dbReference type="GO" id="GO:0004069">
    <property type="term" value="F:L-aspartate:2-oxoglutarate aminotransferase activity"/>
    <property type="evidence" value="ECO:0007669"/>
    <property type="project" value="InterPro"/>
</dbReference>
<evidence type="ECO:0000256" key="1">
    <source>
        <dbReference type="ARBA" id="ARBA00023002"/>
    </source>
</evidence>
<sequence>MTQQDNNNKRLAANAKHSEATSVATQVNNCWFSEDPLEQPQVSFCINGTGELMALSELLPVLENMGATVISANSRHPTEAKRAEKLDWCIHLKLRSDQCELTGNEPLQQNFKQLFLSVINADVENDGFNRLVTVPDININELVLLRAVAKYLLQINVPFSQSYIEEVLTRHSDITTLLIRFFSFKFSQPAALPAEQRLPELDSLEKQILAALDRVTMRDEDRILRSYYSVFSAMIRTNFYQPSLPGAIPKALSFKLRPKQIDGIPLPVPEFETFVYSPRIEGVHLRGGKVSRGGLRWSDRREDFRTEILGLVKAQMVKNSVIVPVGAKGGFVIKRGGRDDLILRYSEFIAALLDITDNLKGGEVIPPADVVRYDDDDPYLVVAADKGTAALSDIANAIAQDYNFWLGDAFASGGAHGYDHKKMGITAKGAWQSTRRLFKERSIDSQTQDFTAIAIGDMAGDVFGNGMLLSQHIRLVAAFNHQHIFIDPNPDAHISFIERKRLFELPRSTWDNYSKKLISDGGGVFSRHSKQIRLTDPIRALCNINPQVAAISPDELIRHLFKAPVDLLWNGGIGTYIKASAESHQEVGDRANDAVRINAQDAGASIIVEGGNLGLTQLARIEFAKQGGRVTSDAIDNSGGVDCSDHEVNIKILLQQLLEDGVIDLSQRNQLLEEMTDEVADLVLRNNFQQSKMLSQSNHTSPLFIDKHAQLIHLLDKKQLLNRELEDLPDSVSMNALVKTGQGLTRPEIAVLLAYSKTYLFNKLVDSDLIEDELIRKELFGYFPSVIRERYPDHIRNHPLGKEILAAQITNQVANRMGSTFCNNLLEVKNTDATRWVKSHIAAREIFRTAELGQEIEALGFAVTNDLQMELYLKLHFPMEKAAHWLLNHTDETFDTQKVVESFTPWVNHLKDNLPQLLTEEETQSYQHAVSDLTDKGVPTELAQKLSALEYLYPALDIAVIADFDHQQMDRVVTTYFTLNGDLNVFWLRRYLNSIPNYDRWHRKAKDAMSKNMDHAVKNQAVRLLSRRSDEHVDSLPVGCEHYAELINEIKATPNPSLATITVVIEQIDTLS</sequence>
<dbReference type="Proteomes" id="UP000640333">
    <property type="component" value="Unassembled WGS sequence"/>
</dbReference>
<feature type="domain" description="NAD-glutamate dehydrogenase catalytic" evidence="2">
    <location>
        <begin position="208"/>
        <end position="696"/>
    </location>
</feature>
<dbReference type="InterPro" id="IPR028971">
    <property type="entry name" value="NAD-GDH_cat"/>
</dbReference>
<gene>
    <name evidence="5" type="ORF">IOQ59_13975</name>
</gene>
<dbReference type="SUPFAM" id="SSF51735">
    <property type="entry name" value="NAD(P)-binding Rossmann-fold domains"/>
    <property type="match status" value="1"/>
</dbReference>
<dbReference type="AlphaFoldDB" id="A0A8J7K7K1"/>
<comment type="caution">
    <text evidence="5">The sequence shown here is derived from an EMBL/GenBank/DDBJ whole genome shotgun (WGS) entry which is preliminary data.</text>
</comment>
<dbReference type="InterPro" id="IPR036291">
    <property type="entry name" value="NAD(P)-bd_dom_sf"/>
</dbReference>
<dbReference type="Gene3D" id="3.40.50.720">
    <property type="entry name" value="NAD(P)-binding Rossmann-like Domain"/>
    <property type="match status" value="1"/>
</dbReference>
<evidence type="ECO:0000259" key="4">
    <source>
        <dbReference type="Pfam" id="PF21077"/>
    </source>
</evidence>
<organism evidence="5 6">
    <name type="scientific">Pontibacterium sinense</name>
    <dbReference type="NCBI Taxonomy" id="2781979"/>
    <lineage>
        <taxon>Bacteria</taxon>
        <taxon>Pseudomonadati</taxon>
        <taxon>Pseudomonadota</taxon>
        <taxon>Gammaproteobacteria</taxon>
        <taxon>Oceanospirillales</taxon>
        <taxon>Oceanospirillaceae</taxon>
        <taxon>Pontibacterium</taxon>
    </lineage>
</organism>
<reference evidence="5" key="1">
    <citation type="submission" date="2020-10" db="EMBL/GenBank/DDBJ databases">
        <title>Bacterium isolated from coastal waters sediment.</title>
        <authorList>
            <person name="Chen R.-J."/>
            <person name="Lu D.-C."/>
            <person name="Zhu K.-L."/>
            <person name="Du Z.-J."/>
        </authorList>
    </citation>
    <scope>NUCLEOTIDE SEQUENCE</scope>
    <source>
        <strain evidence="5">N1Y112</strain>
    </source>
</reference>
<dbReference type="RefSeq" id="WP_193954003.1">
    <property type="nucleotide sequence ID" value="NZ_JADEYS010000014.1"/>
</dbReference>
<proteinExistence type="predicted"/>
<accession>A0A8J7K7K1</accession>
<dbReference type="EMBL" id="JADEYS010000014">
    <property type="protein sequence ID" value="MBE9398366.1"/>
    <property type="molecule type" value="Genomic_DNA"/>
</dbReference>
<dbReference type="SUPFAM" id="SSF53223">
    <property type="entry name" value="Aminoacid dehydrogenase-like, N-terminal domain"/>
    <property type="match status" value="1"/>
</dbReference>
<dbReference type="InterPro" id="IPR048381">
    <property type="entry name" value="GDH_C"/>
</dbReference>
<feature type="domain" description="NAD-specific glutamate dehydrogenase C-terminal" evidence="3">
    <location>
        <begin position="741"/>
        <end position="1069"/>
    </location>
</feature>